<evidence type="ECO:0000256" key="1">
    <source>
        <dbReference type="ARBA" id="ARBA00010996"/>
    </source>
</evidence>
<keyword evidence="6" id="KW-1185">Reference proteome</keyword>
<dbReference type="AlphaFoldDB" id="A1WV87"/>
<proteinExistence type="inferred from homology"/>
<dbReference type="OrthoDB" id="9790194at2"/>
<evidence type="ECO:0000313" key="5">
    <source>
        <dbReference type="EMBL" id="ABM61599.1"/>
    </source>
</evidence>
<dbReference type="PROSITE" id="PS51352">
    <property type="entry name" value="THIOREDOXIN_2"/>
    <property type="match status" value="1"/>
</dbReference>
<dbReference type="EMBL" id="CP000544">
    <property type="protein sequence ID" value="ABM61599.1"/>
    <property type="molecule type" value="Genomic_DNA"/>
</dbReference>
<comment type="similarity">
    <text evidence="1">Belongs to the SCO1/2 family.</text>
</comment>
<keyword evidence="3" id="KW-0479">Metal-binding</keyword>
<reference evidence="5 6" key="2">
    <citation type="journal article" date="2013" name="Stand. Genomic Sci.">
        <title>Complete genome sequence of Halorhodospira halophila SL1.</title>
        <authorList>
            <person name="Challacombe J.F."/>
            <person name="Majid S."/>
            <person name="Deole R."/>
            <person name="Brettin T.S."/>
            <person name="Bruce D."/>
            <person name="Delano S.F."/>
            <person name="Detter J.C."/>
            <person name="Gleasner C.D."/>
            <person name="Han C.S."/>
            <person name="Misra M."/>
            <person name="Reitenga K.G."/>
            <person name="Mikhailova N."/>
            <person name="Woyke T."/>
            <person name="Pitluck S."/>
            <person name="Nolan M."/>
            <person name="Land M.L."/>
            <person name="Saunders E."/>
            <person name="Tapia R."/>
            <person name="Lapidus A."/>
            <person name="Ivanova N."/>
            <person name="Hoff W.D."/>
        </authorList>
    </citation>
    <scope>NUCLEOTIDE SEQUENCE [LARGE SCALE GENOMIC DNA]</scope>
    <source>
        <strain evidence="6">DSM 244 / SL1</strain>
    </source>
</reference>
<accession>A1WV87</accession>
<name>A1WV87_HALHL</name>
<dbReference type="CDD" id="cd02968">
    <property type="entry name" value="SCO"/>
    <property type="match status" value="1"/>
</dbReference>
<dbReference type="eggNOG" id="COG1999">
    <property type="taxonomic scope" value="Bacteria"/>
</dbReference>
<sequence>MPANRPQRTTRPLFGALLAIASVLAAVIGVGLAVTALRPDPGIPDIQGTYLEDGRPIADFALQDQDGKRFTPTELHGKWTVLTFGHTECPTTWENLALLHSAREQLGQTRMSTRLQVALVSVSPDDGPEELADYVGRYPAAFQGASGPVERVRELAGSVGVRYVEPNGGNVEDGFHIQPEGALLVINPHGKMIALLMPPHHPELIARDLFRLMERERGGFLRNLLERVRERVRE</sequence>
<dbReference type="InterPro" id="IPR013766">
    <property type="entry name" value="Thioredoxin_domain"/>
</dbReference>
<dbReference type="InterPro" id="IPR003782">
    <property type="entry name" value="SCO1/SenC"/>
</dbReference>
<keyword evidence="2 3" id="KW-0186">Copper</keyword>
<dbReference type="Gene3D" id="3.40.30.10">
    <property type="entry name" value="Glutaredoxin"/>
    <property type="match status" value="1"/>
</dbReference>
<feature type="domain" description="Thioredoxin" evidence="4">
    <location>
        <begin position="51"/>
        <end position="218"/>
    </location>
</feature>
<dbReference type="KEGG" id="hha:Hhal_0823"/>
<evidence type="ECO:0000256" key="3">
    <source>
        <dbReference type="PIRSR" id="PIRSR603782-1"/>
    </source>
</evidence>
<evidence type="ECO:0000256" key="2">
    <source>
        <dbReference type="ARBA" id="ARBA00023008"/>
    </source>
</evidence>
<reference evidence="6" key="1">
    <citation type="submission" date="2006-12" db="EMBL/GenBank/DDBJ databases">
        <title>Complete sequence of Halorhodospira halophila SL1.</title>
        <authorList>
            <consortium name="US DOE Joint Genome Institute"/>
            <person name="Copeland A."/>
            <person name="Lucas S."/>
            <person name="Lapidus A."/>
            <person name="Barry K."/>
            <person name="Detter J.C."/>
            <person name="Glavina del Rio T."/>
            <person name="Hammon N."/>
            <person name="Israni S."/>
            <person name="Dalin E."/>
            <person name="Tice H."/>
            <person name="Pitluck S."/>
            <person name="Saunders E."/>
            <person name="Brettin T."/>
            <person name="Bruce D."/>
            <person name="Han C."/>
            <person name="Tapia R."/>
            <person name="Schmutz J."/>
            <person name="Larimer F."/>
            <person name="Land M."/>
            <person name="Hauser L."/>
            <person name="Kyrpides N."/>
            <person name="Mikhailova N."/>
            <person name="Hoff W."/>
            <person name="Richardson P."/>
        </authorList>
    </citation>
    <scope>NUCLEOTIDE SEQUENCE [LARGE SCALE GENOMIC DNA]</scope>
    <source>
        <strain evidence="6">DSM 244 / SL1</strain>
    </source>
</reference>
<feature type="binding site" evidence="3">
    <location>
        <position position="89"/>
    </location>
    <ligand>
        <name>Cu cation</name>
        <dbReference type="ChEBI" id="CHEBI:23378"/>
    </ligand>
</feature>
<dbReference type="PANTHER" id="PTHR12151:SF25">
    <property type="entry name" value="LINALOOL DEHYDRATASE_ISOMERASE DOMAIN-CONTAINING PROTEIN"/>
    <property type="match status" value="1"/>
</dbReference>
<dbReference type="Proteomes" id="UP000000647">
    <property type="component" value="Chromosome"/>
</dbReference>
<dbReference type="InterPro" id="IPR036249">
    <property type="entry name" value="Thioredoxin-like_sf"/>
</dbReference>
<dbReference type="STRING" id="349124.Hhal_0823"/>
<protein>
    <submittedName>
        <fullName evidence="5">Electron transport protein SCO1/SenC</fullName>
    </submittedName>
</protein>
<dbReference type="RefSeq" id="WP_011813622.1">
    <property type="nucleotide sequence ID" value="NC_008789.1"/>
</dbReference>
<evidence type="ECO:0000259" key="4">
    <source>
        <dbReference type="PROSITE" id="PS51352"/>
    </source>
</evidence>
<evidence type="ECO:0000313" key="6">
    <source>
        <dbReference type="Proteomes" id="UP000000647"/>
    </source>
</evidence>
<dbReference type="HOGENOM" id="CLU_050131_3_2_6"/>
<dbReference type="Pfam" id="PF02630">
    <property type="entry name" value="SCO1-SenC"/>
    <property type="match status" value="1"/>
</dbReference>
<dbReference type="GO" id="GO:0046872">
    <property type="term" value="F:metal ion binding"/>
    <property type="evidence" value="ECO:0007669"/>
    <property type="project" value="UniProtKB-KW"/>
</dbReference>
<dbReference type="PANTHER" id="PTHR12151">
    <property type="entry name" value="ELECTRON TRANSPORT PROTIN SCO1/SENC FAMILY MEMBER"/>
    <property type="match status" value="1"/>
</dbReference>
<dbReference type="SUPFAM" id="SSF52833">
    <property type="entry name" value="Thioredoxin-like"/>
    <property type="match status" value="1"/>
</dbReference>
<gene>
    <name evidence="5" type="ordered locus">Hhal_0823</name>
</gene>
<organism evidence="5 6">
    <name type="scientific">Halorhodospira halophila (strain DSM 244 / SL1)</name>
    <name type="common">Ectothiorhodospira halophila (strain DSM 244 / SL1)</name>
    <dbReference type="NCBI Taxonomy" id="349124"/>
    <lineage>
        <taxon>Bacteria</taxon>
        <taxon>Pseudomonadati</taxon>
        <taxon>Pseudomonadota</taxon>
        <taxon>Gammaproteobacteria</taxon>
        <taxon>Chromatiales</taxon>
        <taxon>Ectothiorhodospiraceae</taxon>
        <taxon>Halorhodospira</taxon>
    </lineage>
</organism>